<dbReference type="PANTHER" id="PTHR11660:SF57">
    <property type="entry name" value="SOLUTE CARRIER FAMILY 40 MEMBER"/>
    <property type="match status" value="1"/>
</dbReference>
<keyword evidence="2 6" id="KW-0813">Transport</keyword>
<feature type="compositionally biased region" description="Basic and acidic residues" evidence="7">
    <location>
        <begin position="23"/>
        <end position="37"/>
    </location>
</feature>
<sequence>MDGDRQEGSAGSGQQETSLGVRTDVEQGKRGLHDSGDAHYGTFDQSVAMEDDGRHSNGKQTQSTLNVKEGASAADGQLKTTYVFVYISHFLSAWGDRMWSFGVGLFLLGIASENLQLPATYGLASGLAVFILGALIGDWVDSTARLRAAQLSLVLQNLFVVICAGGVYAYLFLESQIKEIEGSWAVPLCHAGIIAVAVLSDLASVARVIAVERDWIVKICQTDTDMLATKRDVRMEEDRETDNSKSREKPPQQQTAQPLPETSFSESRDADAEQRKKLSTSQDGSEASSVASESTALLGGDAGKNQAGNGPPVKKAKGGCCGRLLYQILTLRRGWRTYMRLQCGTGRPALACLYMTVLGLTTSPQASSESIVGVLMGVSAVFGMIGTFHLPRHEAPGGAGSDRYHRLVVSGLACLSLCVVSVWMPGSPFDPFYLSRSPDTVNASTLLPASVTPRVCACVGTAATPPSRPTRPLAGHEAGKTTSQSPLLMAGIVLARFGLWMADLSITQLFLEEVIETERGIVNGVQSSLNKMMDVLKFLLVVAVPDTETFGFLIIISFAFVSLGWLLYAIFVRKARGHFFHVPKCTNNNNYEKI</sequence>
<dbReference type="EMBL" id="JACVVK020000001">
    <property type="protein sequence ID" value="KAK7508554.1"/>
    <property type="molecule type" value="Genomic_DNA"/>
</dbReference>
<evidence type="ECO:0000256" key="4">
    <source>
        <dbReference type="ARBA" id="ARBA00022989"/>
    </source>
</evidence>
<evidence type="ECO:0000256" key="5">
    <source>
        <dbReference type="ARBA" id="ARBA00023136"/>
    </source>
</evidence>
<comment type="subcellular location">
    <subcellularLocation>
        <location evidence="1 6">Membrane</location>
        <topology evidence="1 6">Multi-pass membrane protein</topology>
    </subcellularLocation>
</comment>
<dbReference type="Pfam" id="PF06963">
    <property type="entry name" value="FPN1"/>
    <property type="match status" value="2"/>
</dbReference>
<evidence type="ECO:0000256" key="1">
    <source>
        <dbReference type="ARBA" id="ARBA00004141"/>
    </source>
</evidence>
<reference evidence="8 9" key="1">
    <citation type="journal article" date="2023" name="Sci. Data">
        <title>Genome assembly of the Korean intertidal mud-creeper Batillaria attramentaria.</title>
        <authorList>
            <person name="Patra A.K."/>
            <person name="Ho P.T."/>
            <person name="Jun S."/>
            <person name="Lee S.J."/>
            <person name="Kim Y."/>
            <person name="Won Y.J."/>
        </authorList>
    </citation>
    <scope>NUCLEOTIDE SEQUENCE [LARGE SCALE GENOMIC DNA]</scope>
    <source>
        <strain evidence="8">Wonlab-2016</strain>
    </source>
</reference>
<feature type="transmembrane region" description="Helical" evidence="6">
    <location>
        <begin position="404"/>
        <end position="424"/>
    </location>
</feature>
<evidence type="ECO:0000256" key="2">
    <source>
        <dbReference type="ARBA" id="ARBA00022448"/>
    </source>
</evidence>
<feature type="compositionally biased region" description="Basic and acidic residues" evidence="7">
    <location>
        <begin position="266"/>
        <end position="276"/>
    </location>
</feature>
<dbReference type="InterPro" id="IPR009716">
    <property type="entry name" value="Ferroportin-1"/>
</dbReference>
<dbReference type="AlphaFoldDB" id="A0ABD0MB93"/>
<comment type="similarity">
    <text evidence="6">Belongs to the ferroportin (FP) (TC 2.A.100) family. SLC40A subfamily.</text>
</comment>
<keyword evidence="6" id="KW-0406">Ion transport</keyword>
<comment type="function">
    <text evidence="6">May be involved in iron transport and iron homeostasis.</text>
</comment>
<feature type="transmembrane region" description="Helical" evidence="6">
    <location>
        <begin position="550"/>
        <end position="571"/>
    </location>
</feature>
<gene>
    <name evidence="8" type="ORF">BaRGS_00000120</name>
</gene>
<feature type="transmembrane region" description="Helical" evidence="6">
    <location>
        <begin position="152"/>
        <end position="172"/>
    </location>
</feature>
<dbReference type="Proteomes" id="UP001519460">
    <property type="component" value="Unassembled WGS sequence"/>
</dbReference>
<feature type="region of interest" description="Disordered" evidence="7">
    <location>
        <begin position="230"/>
        <end position="314"/>
    </location>
</feature>
<keyword evidence="3 6" id="KW-0812">Transmembrane</keyword>
<evidence type="ECO:0000256" key="6">
    <source>
        <dbReference type="RuleBase" id="RU365065"/>
    </source>
</evidence>
<feature type="compositionally biased region" description="Polar residues" evidence="7">
    <location>
        <begin position="251"/>
        <end position="265"/>
    </location>
</feature>
<protein>
    <recommendedName>
        <fullName evidence="6">Solute carrier family 40 member</fullName>
    </recommendedName>
</protein>
<feature type="region of interest" description="Disordered" evidence="7">
    <location>
        <begin position="1"/>
        <end position="39"/>
    </location>
</feature>
<evidence type="ECO:0000313" key="8">
    <source>
        <dbReference type="EMBL" id="KAK7508554.1"/>
    </source>
</evidence>
<dbReference type="PANTHER" id="PTHR11660">
    <property type="entry name" value="SOLUTE CARRIER FAMILY 40 MEMBER"/>
    <property type="match status" value="1"/>
</dbReference>
<accession>A0ABD0MB93</accession>
<keyword evidence="5 6" id="KW-0472">Membrane</keyword>
<dbReference type="GO" id="GO:0016020">
    <property type="term" value="C:membrane"/>
    <property type="evidence" value="ECO:0007669"/>
    <property type="project" value="UniProtKB-SubCell"/>
</dbReference>
<comment type="caution">
    <text evidence="6">Lacks conserved residue(s) required for the propagation of feature annotation.</text>
</comment>
<keyword evidence="9" id="KW-1185">Reference proteome</keyword>
<evidence type="ECO:0000256" key="3">
    <source>
        <dbReference type="ARBA" id="ARBA00022692"/>
    </source>
</evidence>
<comment type="caution">
    <text evidence="8">The sequence shown here is derived from an EMBL/GenBank/DDBJ whole genome shotgun (WGS) entry which is preliminary data.</text>
</comment>
<feature type="transmembrane region" description="Helical" evidence="6">
    <location>
        <begin position="341"/>
        <end position="359"/>
    </location>
</feature>
<evidence type="ECO:0000256" key="7">
    <source>
        <dbReference type="SAM" id="MobiDB-lite"/>
    </source>
</evidence>
<keyword evidence="4 6" id="KW-1133">Transmembrane helix</keyword>
<dbReference type="GO" id="GO:0005381">
    <property type="term" value="F:iron ion transmembrane transporter activity"/>
    <property type="evidence" value="ECO:0007669"/>
    <property type="project" value="UniProtKB-UniRule"/>
</dbReference>
<feature type="compositionally biased region" description="Low complexity" evidence="7">
    <location>
        <begin position="285"/>
        <end position="294"/>
    </location>
</feature>
<organism evidence="8 9">
    <name type="scientific">Batillaria attramentaria</name>
    <dbReference type="NCBI Taxonomy" id="370345"/>
    <lineage>
        <taxon>Eukaryota</taxon>
        <taxon>Metazoa</taxon>
        <taxon>Spiralia</taxon>
        <taxon>Lophotrochozoa</taxon>
        <taxon>Mollusca</taxon>
        <taxon>Gastropoda</taxon>
        <taxon>Caenogastropoda</taxon>
        <taxon>Sorbeoconcha</taxon>
        <taxon>Cerithioidea</taxon>
        <taxon>Batillariidae</taxon>
        <taxon>Batillaria</taxon>
    </lineage>
</organism>
<feature type="transmembrane region" description="Helical" evidence="6">
    <location>
        <begin position="121"/>
        <end position="140"/>
    </location>
</feature>
<feature type="compositionally biased region" description="Basic and acidic residues" evidence="7">
    <location>
        <begin position="230"/>
        <end position="250"/>
    </location>
</feature>
<feature type="transmembrane region" description="Helical" evidence="6">
    <location>
        <begin position="184"/>
        <end position="209"/>
    </location>
</feature>
<feature type="transmembrane region" description="Helical" evidence="6">
    <location>
        <begin position="371"/>
        <end position="392"/>
    </location>
</feature>
<evidence type="ECO:0000313" key="9">
    <source>
        <dbReference type="Proteomes" id="UP001519460"/>
    </source>
</evidence>
<name>A0ABD0MB93_9CAEN</name>
<feature type="transmembrane region" description="Helical" evidence="6">
    <location>
        <begin position="98"/>
        <end position="115"/>
    </location>
</feature>
<proteinExistence type="inferred from homology"/>